<proteinExistence type="inferred from homology"/>
<protein>
    <recommendedName>
        <fullName evidence="4">HpcH/HpaI aldolase/citrate lyase domain-containing protein</fullName>
    </recommendedName>
</protein>
<dbReference type="InterPro" id="IPR015813">
    <property type="entry name" value="Pyrv/PenolPyrv_kinase-like_dom"/>
</dbReference>
<reference evidence="5" key="1">
    <citation type="submission" date="2018-05" db="EMBL/GenBank/DDBJ databases">
        <authorList>
            <person name="Lanie J.A."/>
            <person name="Ng W.-L."/>
            <person name="Kazmierczak K.M."/>
            <person name="Andrzejewski T.M."/>
            <person name="Davidsen T.M."/>
            <person name="Wayne K.J."/>
            <person name="Tettelin H."/>
            <person name="Glass J.I."/>
            <person name="Rusch D."/>
            <person name="Podicherti R."/>
            <person name="Tsui H.-C.T."/>
            <person name="Winkler M.E."/>
        </authorList>
    </citation>
    <scope>NUCLEOTIDE SEQUENCE</scope>
</reference>
<evidence type="ECO:0000256" key="1">
    <source>
        <dbReference type="ARBA" id="ARBA00005568"/>
    </source>
</evidence>
<dbReference type="GO" id="GO:0005737">
    <property type="term" value="C:cytoplasm"/>
    <property type="evidence" value="ECO:0007669"/>
    <property type="project" value="TreeGrafter"/>
</dbReference>
<dbReference type="PANTHER" id="PTHR30502:SF0">
    <property type="entry name" value="PHOSPHOENOLPYRUVATE CARBOXYLASE FAMILY PROTEIN"/>
    <property type="match status" value="1"/>
</dbReference>
<dbReference type="InterPro" id="IPR050251">
    <property type="entry name" value="HpcH-HpaI_aldolase"/>
</dbReference>
<dbReference type="GO" id="GO:0046872">
    <property type="term" value="F:metal ion binding"/>
    <property type="evidence" value="ECO:0007669"/>
    <property type="project" value="UniProtKB-KW"/>
</dbReference>
<evidence type="ECO:0000313" key="5">
    <source>
        <dbReference type="EMBL" id="SVD58858.1"/>
    </source>
</evidence>
<dbReference type="InterPro" id="IPR005000">
    <property type="entry name" value="Aldolase/citrate-lyase_domain"/>
</dbReference>
<evidence type="ECO:0000256" key="2">
    <source>
        <dbReference type="ARBA" id="ARBA00022723"/>
    </source>
</evidence>
<gene>
    <name evidence="5" type="ORF">METZ01_LOCUS411712</name>
</gene>
<dbReference type="Pfam" id="PF03328">
    <property type="entry name" value="HpcH_HpaI"/>
    <property type="match status" value="1"/>
</dbReference>
<accession>A0A382WL58</accession>
<evidence type="ECO:0000259" key="4">
    <source>
        <dbReference type="Pfam" id="PF03328"/>
    </source>
</evidence>
<evidence type="ECO:0000256" key="3">
    <source>
        <dbReference type="ARBA" id="ARBA00023239"/>
    </source>
</evidence>
<dbReference type="Gene3D" id="3.20.20.60">
    <property type="entry name" value="Phosphoenolpyruvate-binding domains"/>
    <property type="match status" value="1"/>
</dbReference>
<dbReference type="GO" id="GO:0016832">
    <property type="term" value="F:aldehyde-lyase activity"/>
    <property type="evidence" value="ECO:0007669"/>
    <property type="project" value="TreeGrafter"/>
</dbReference>
<dbReference type="InterPro" id="IPR040442">
    <property type="entry name" value="Pyrv_kinase-like_dom_sf"/>
</dbReference>
<comment type="similarity">
    <text evidence="1">Belongs to the HpcH/HpaI aldolase family.</text>
</comment>
<dbReference type="AlphaFoldDB" id="A0A382WL58"/>
<dbReference type="PANTHER" id="PTHR30502">
    <property type="entry name" value="2-KETO-3-DEOXY-L-RHAMNONATE ALDOLASE"/>
    <property type="match status" value="1"/>
</dbReference>
<dbReference type="SUPFAM" id="SSF51621">
    <property type="entry name" value="Phosphoenolpyruvate/pyruvate domain"/>
    <property type="match status" value="1"/>
</dbReference>
<organism evidence="5">
    <name type="scientific">marine metagenome</name>
    <dbReference type="NCBI Taxonomy" id="408172"/>
    <lineage>
        <taxon>unclassified sequences</taxon>
        <taxon>metagenomes</taxon>
        <taxon>ecological metagenomes</taxon>
    </lineage>
</organism>
<name>A0A382WL58_9ZZZZ</name>
<sequence length="253" mass="27522">MNTNATKQKLNNGETVYGAFFRTPDTCLIELQGYLGWDFLVLDGEHGTLQPRDVEDQCRACELHGVTPIARVTTNEQSVILRFMDTGVQGALIPFVNTAADAECAVQSIKYQPRGQRGLAGIRAADFGRTGPLGDYVEKANAETLVVAQIETAEGLENLDEIVKVDDVDVIFIGPNDLANSLGQPGNIPHPDVQAAMNKIAETTLAADKILGLMIYNSEGARQWCDKGARFISVPFESIMTAAMTKFLEESKQ</sequence>
<keyword evidence="3" id="KW-0456">Lyase</keyword>
<dbReference type="EMBL" id="UINC01160292">
    <property type="protein sequence ID" value="SVD58858.1"/>
    <property type="molecule type" value="Genomic_DNA"/>
</dbReference>
<keyword evidence="2" id="KW-0479">Metal-binding</keyword>
<feature type="domain" description="HpcH/HpaI aldolase/citrate lyase" evidence="4">
    <location>
        <begin position="25"/>
        <end position="238"/>
    </location>
</feature>